<dbReference type="PANTHER" id="PTHR24148:SF78">
    <property type="entry name" value="HETEROKARYON INCOMPATIBILITY DOMAIN-CONTAINING PROTEIN"/>
    <property type="match status" value="1"/>
</dbReference>
<organism evidence="2 3">
    <name type="scientific">Fusarium globosum</name>
    <dbReference type="NCBI Taxonomy" id="78864"/>
    <lineage>
        <taxon>Eukaryota</taxon>
        <taxon>Fungi</taxon>
        <taxon>Dikarya</taxon>
        <taxon>Ascomycota</taxon>
        <taxon>Pezizomycotina</taxon>
        <taxon>Sordariomycetes</taxon>
        <taxon>Hypocreomycetidae</taxon>
        <taxon>Hypocreales</taxon>
        <taxon>Nectriaceae</taxon>
        <taxon>Fusarium</taxon>
        <taxon>Fusarium fujikuroi species complex</taxon>
    </lineage>
</organism>
<sequence length="862" mass="96960">MDKSNSNDYHIAIVAPLPEDFETARALLDESEPESNLKGSGAACSLGKVGPHNVVLVGKAGDMTNVSVFVKTTVDDLLEVYPFIRAGFLIGVDATAPNCSIAKEGHIVMGLPRDLQPGLVQFEANKTSTFNRISSTSEMSHASPCVQHAVNGLRSPLGNQQWQRYLAAKLSRPEFAHYDGTELSFQPSRVFGGKIASSGSLISDNVLADQIGSSNKILCFERAAADLRPRLPFLTICGVVSSTDSSTMSDTAISRTRVAAVIYTMFLARRISSAQLKLQENFTNLFQYQSFDLERPGFRLVRLARGFKSQLKCHLFQAYLDEEDLIPYEGLSYVWGSQDTPNEIEVNGKTLNITASLHDALWHLRQTDEDRILWVDALCIDQSNIKERGHQVNHMGEIYRKADNVIIWLGYLNGDAALLKSAINRFKRQLPPQAFRQWSREDSRWKDEWIRAQDGAQQHYGRLSNGLQSFMKNPWFSRVWILQEVANAKRAIVECNLGAIPAKVFALLPHAMSVQVSEQCQAILEIMPGPLKGSSWWNQNRNLCNLMWKFRGCQATDPRDRVYALLGMASDMKENGIRADYAKGEAAIMREFAGYLLCEEWPDNDSPAPSIRVLQSELPTFSKEVLLQRLEQQKTGSSLNQFLSRQGPISNIDESSMLSIVQHGSESTCLFLDRVEREVRFSSEAALQCLQGYPDVFQTLLRRSNSVIEPTPGFIASAMELRPEFLERLLGLSPNREELRERALMSAIQRGPRSCRPFLNHCNLSIQITSKMLRICLHNKGLLKYLLKVAGTPVQLYRSIYLEVAPWKYSGIQVLDSDNQPVIGLTKRIIDESWDEDPEVLDLLASLLVCPEELREYLQYCH</sequence>
<keyword evidence="3" id="KW-1185">Reference proteome</keyword>
<evidence type="ECO:0000259" key="1">
    <source>
        <dbReference type="Pfam" id="PF06985"/>
    </source>
</evidence>
<gene>
    <name evidence="2" type="ORF">FGLOB1_6611</name>
</gene>
<evidence type="ECO:0000313" key="3">
    <source>
        <dbReference type="Proteomes" id="UP000532311"/>
    </source>
</evidence>
<dbReference type="AlphaFoldDB" id="A0A8H6D8K7"/>
<comment type="caution">
    <text evidence="2">The sequence shown here is derived from an EMBL/GenBank/DDBJ whole genome shotgun (WGS) entry which is preliminary data.</text>
</comment>
<name>A0A8H6D8K7_9HYPO</name>
<feature type="domain" description="Heterokaryon incompatibility" evidence="1">
    <location>
        <begin position="328"/>
        <end position="484"/>
    </location>
</feature>
<protein>
    <submittedName>
        <fullName evidence="2">Heterokaryon incompatibility protein</fullName>
    </submittedName>
</protein>
<reference evidence="2 3" key="1">
    <citation type="submission" date="2020-05" db="EMBL/GenBank/DDBJ databases">
        <title>Identification and distribution of gene clusters putatively required for synthesis of sphingolipid metabolism inhibitors in phylogenetically diverse species of the filamentous fungus Fusarium.</title>
        <authorList>
            <person name="Kim H.-S."/>
            <person name="Busman M."/>
            <person name="Brown D.W."/>
            <person name="Divon H."/>
            <person name="Uhlig S."/>
            <person name="Proctor R.H."/>
        </authorList>
    </citation>
    <scope>NUCLEOTIDE SEQUENCE [LARGE SCALE GENOMIC DNA]</scope>
    <source>
        <strain evidence="2 3">NRRL 26131</strain>
    </source>
</reference>
<dbReference type="GO" id="GO:0009116">
    <property type="term" value="P:nucleoside metabolic process"/>
    <property type="evidence" value="ECO:0007669"/>
    <property type="project" value="InterPro"/>
</dbReference>
<dbReference type="EMBL" id="JAAQPF010000279">
    <property type="protein sequence ID" value="KAF5708088.1"/>
    <property type="molecule type" value="Genomic_DNA"/>
</dbReference>
<dbReference type="Proteomes" id="UP000532311">
    <property type="component" value="Unassembled WGS sequence"/>
</dbReference>
<accession>A0A8H6D8K7</accession>
<proteinExistence type="predicted"/>
<evidence type="ECO:0000313" key="2">
    <source>
        <dbReference type="EMBL" id="KAF5708088.1"/>
    </source>
</evidence>
<dbReference type="PANTHER" id="PTHR24148">
    <property type="entry name" value="ANKYRIN REPEAT DOMAIN-CONTAINING PROTEIN 39 HOMOLOG-RELATED"/>
    <property type="match status" value="1"/>
</dbReference>
<dbReference type="GO" id="GO:0003824">
    <property type="term" value="F:catalytic activity"/>
    <property type="evidence" value="ECO:0007669"/>
    <property type="project" value="InterPro"/>
</dbReference>
<dbReference type="InterPro" id="IPR052895">
    <property type="entry name" value="HetReg/Transcr_Mod"/>
</dbReference>
<dbReference type="Gene3D" id="3.40.50.1580">
    <property type="entry name" value="Nucleoside phosphorylase domain"/>
    <property type="match status" value="1"/>
</dbReference>
<dbReference type="InterPro" id="IPR010730">
    <property type="entry name" value="HET"/>
</dbReference>
<dbReference type="Pfam" id="PF06985">
    <property type="entry name" value="HET"/>
    <property type="match status" value="1"/>
</dbReference>
<dbReference type="InterPro" id="IPR035994">
    <property type="entry name" value="Nucleoside_phosphorylase_sf"/>
</dbReference>